<sequence length="154" mass="18237">MNVQVFDWAEKTEREQRDNCRKAAKEKMKSERQEKTHNIKRQKRHNSEYDTESNSSGGSGKSKKPLEIEMDPSVLQRRQKQIDYGKNTVGYHNYITQVPIASRTKDHPKTPDKYSKYSRRSWDMLIKIWRKNLHEYDDGNSQDNNKSDGSDEEL</sequence>
<keyword evidence="6" id="KW-1185">Reference proteome</keyword>
<dbReference type="FunFam" id="1.10.8.1120:FF:000001">
    <property type="entry name" value="Histone RNA hairpin-binding protein-like"/>
    <property type="match status" value="1"/>
</dbReference>
<dbReference type="EMBL" id="CAVLEF010000122">
    <property type="protein sequence ID" value="CAK1551138.1"/>
    <property type="molecule type" value="Genomic_DNA"/>
</dbReference>
<dbReference type="InterPro" id="IPR038294">
    <property type="entry name" value="SLBP_RNA_bind_sf"/>
</dbReference>
<comment type="similarity">
    <text evidence="1">Belongs to the SLBP family.</text>
</comment>
<keyword evidence="2" id="KW-0694">RNA-binding</keyword>
<dbReference type="AlphaFoldDB" id="A0AAV1JRY6"/>
<dbReference type="InterPro" id="IPR026502">
    <property type="entry name" value="SLBP1/SLBP2"/>
</dbReference>
<dbReference type="Gene3D" id="1.10.8.1120">
    <property type="entry name" value="Histone RNA hairpin-binding protein RNA-binding domain"/>
    <property type="match status" value="1"/>
</dbReference>
<protein>
    <recommendedName>
        <fullName evidence="4">Histone RNA hairpin-binding protein RNA-binding domain-containing protein</fullName>
    </recommendedName>
</protein>
<dbReference type="GO" id="GO:0007076">
    <property type="term" value="P:mitotic chromosome condensation"/>
    <property type="evidence" value="ECO:0007669"/>
    <property type="project" value="UniProtKB-ARBA"/>
</dbReference>
<reference evidence="5 6" key="1">
    <citation type="submission" date="2023-11" db="EMBL/GenBank/DDBJ databases">
        <authorList>
            <person name="Okamura Y."/>
        </authorList>
    </citation>
    <scope>NUCLEOTIDE SEQUENCE [LARGE SCALE GENOMIC DNA]</scope>
</reference>
<proteinExistence type="inferred from homology"/>
<name>A0AAV1JRY6_9NEOP</name>
<dbReference type="InterPro" id="IPR029344">
    <property type="entry name" value="SLBP_RNA_bind"/>
</dbReference>
<dbReference type="PANTHER" id="PTHR17408:SF0">
    <property type="entry name" value="HISTONE RNA HAIRPIN-BINDING PROTEIN"/>
    <property type="match status" value="1"/>
</dbReference>
<organism evidence="5 6">
    <name type="scientific">Leptosia nina</name>
    <dbReference type="NCBI Taxonomy" id="320188"/>
    <lineage>
        <taxon>Eukaryota</taxon>
        <taxon>Metazoa</taxon>
        <taxon>Ecdysozoa</taxon>
        <taxon>Arthropoda</taxon>
        <taxon>Hexapoda</taxon>
        <taxon>Insecta</taxon>
        <taxon>Pterygota</taxon>
        <taxon>Neoptera</taxon>
        <taxon>Endopterygota</taxon>
        <taxon>Lepidoptera</taxon>
        <taxon>Glossata</taxon>
        <taxon>Ditrysia</taxon>
        <taxon>Papilionoidea</taxon>
        <taxon>Pieridae</taxon>
        <taxon>Pierinae</taxon>
        <taxon>Leptosia</taxon>
    </lineage>
</organism>
<dbReference type="GO" id="GO:0006398">
    <property type="term" value="P:mRNA 3'-end processing by stem-loop binding and cleavage"/>
    <property type="evidence" value="ECO:0007669"/>
    <property type="project" value="TreeGrafter"/>
</dbReference>
<evidence type="ECO:0000256" key="1">
    <source>
        <dbReference type="ARBA" id="ARBA00006151"/>
    </source>
</evidence>
<evidence type="ECO:0000313" key="5">
    <source>
        <dbReference type="EMBL" id="CAK1551138.1"/>
    </source>
</evidence>
<feature type="region of interest" description="Disordered" evidence="3">
    <location>
        <begin position="1"/>
        <end position="71"/>
    </location>
</feature>
<dbReference type="GO" id="GO:0071204">
    <property type="term" value="C:histone pre-mRNA 3'end processing complex"/>
    <property type="evidence" value="ECO:0007669"/>
    <property type="project" value="TreeGrafter"/>
</dbReference>
<evidence type="ECO:0000313" key="6">
    <source>
        <dbReference type="Proteomes" id="UP001497472"/>
    </source>
</evidence>
<dbReference type="PANTHER" id="PTHR17408">
    <property type="entry name" value="HISTONE RNA HAIRPIN-BINDING PROTEIN"/>
    <property type="match status" value="1"/>
</dbReference>
<dbReference type="GO" id="GO:0003729">
    <property type="term" value="F:mRNA binding"/>
    <property type="evidence" value="ECO:0007669"/>
    <property type="project" value="InterPro"/>
</dbReference>
<comment type="caution">
    <text evidence="5">The sequence shown here is derived from an EMBL/GenBank/DDBJ whole genome shotgun (WGS) entry which is preliminary data.</text>
</comment>
<evidence type="ECO:0000256" key="2">
    <source>
        <dbReference type="ARBA" id="ARBA00022884"/>
    </source>
</evidence>
<feature type="compositionally biased region" description="Basic and acidic residues" evidence="3">
    <location>
        <begin position="145"/>
        <end position="154"/>
    </location>
</feature>
<gene>
    <name evidence="5" type="ORF">LNINA_LOCUS10306</name>
</gene>
<feature type="domain" description="Histone RNA hairpin-binding protein RNA-binding" evidence="4">
    <location>
        <begin position="71"/>
        <end position="138"/>
    </location>
</feature>
<dbReference type="GO" id="GO:0051028">
    <property type="term" value="P:mRNA transport"/>
    <property type="evidence" value="ECO:0007669"/>
    <property type="project" value="TreeGrafter"/>
</dbReference>
<dbReference type="GO" id="GO:0005737">
    <property type="term" value="C:cytoplasm"/>
    <property type="evidence" value="ECO:0007669"/>
    <property type="project" value="TreeGrafter"/>
</dbReference>
<dbReference type="GO" id="GO:0071207">
    <property type="term" value="F:histone pre-mRNA stem-loop binding"/>
    <property type="evidence" value="ECO:0007669"/>
    <property type="project" value="TreeGrafter"/>
</dbReference>
<dbReference type="Pfam" id="PF15247">
    <property type="entry name" value="SLBP_RNA_bind"/>
    <property type="match status" value="1"/>
</dbReference>
<evidence type="ECO:0000256" key="3">
    <source>
        <dbReference type="SAM" id="MobiDB-lite"/>
    </source>
</evidence>
<evidence type="ECO:0000259" key="4">
    <source>
        <dbReference type="Pfam" id="PF15247"/>
    </source>
</evidence>
<dbReference type="Proteomes" id="UP001497472">
    <property type="component" value="Unassembled WGS sequence"/>
</dbReference>
<feature type="compositionally biased region" description="Basic and acidic residues" evidence="3">
    <location>
        <begin position="8"/>
        <end position="37"/>
    </location>
</feature>
<accession>A0AAV1JRY6</accession>
<feature type="region of interest" description="Disordered" evidence="3">
    <location>
        <begin position="133"/>
        <end position="154"/>
    </location>
</feature>